<comment type="caution">
    <text evidence="2">The sequence shown here is derived from an EMBL/GenBank/DDBJ whole genome shotgun (WGS) entry which is preliminary data.</text>
</comment>
<gene>
    <name evidence="2" type="ORF">MAE30S32_42730</name>
</gene>
<protein>
    <submittedName>
        <fullName evidence="2">Class I SAM-dependent methyltransferase</fullName>
    </submittedName>
</protein>
<dbReference type="InterPro" id="IPR029063">
    <property type="entry name" value="SAM-dependent_MTases_sf"/>
</dbReference>
<evidence type="ECO:0000259" key="1">
    <source>
        <dbReference type="Pfam" id="PF08241"/>
    </source>
</evidence>
<evidence type="ECO:0000313" key="3">
    <source>
        <dbReference type="Proteomes" id="UP000321223"/>
    </source>
</evidence>
<dbReference type="Proteomes" id="UP000321223">
    <property type="component" value="Unassembled WGS sequence"/>
</dbReference>
<feature type="domain" description="Methyltransferase type 11" evidence="1">
    <location>
        <begin position="47"/>
        <end position="125"/>
    </location>
</feature>
<proteinExistence type="predicted"/>
<dbReference type="GO" id="GO:0032259">
    <property type="term" value="P:methylation"/>
    <property type="evidence" value="ECO:0007669"/>
    <property type="project" value="UniProtKB-KW"/>
</dbReference>
<sequence length="232" mass="26753">MEKNLVNVRLKPPFWRHDWYSLLKLRQGIEQVIDTNQIGFAEQKIADIGCGDCPYRPLFIARGCEYIGCDIDNTAEVMIEPGKPIPLPDASFDGVVSFQVLEHIWDLDEYLGECYRLLKPGGWLLLTTHGNWLYHPHPNDYRRWTREGLLYEISSRKFVLKDVLSVVGPLAWTTQFRLLGYYSVLEKLGFIGQLILLPIACFMNLRMVIEDAITPLSIRDTNASVYVTLFQK</sequence>
<dbReference type="InterPro" id="IPR050508">
    <property type="entry name" value="Methyltransf_Superfamily"/>
</dbReference>
<evidence type="ECO:0000313" key="2">
    <source>
        <dbReference type="EMBL" id="GCA95621.1"/>
    </source>
</evidence>
<dbReference type="Gene3D" id="3.40.50.150">
    <property type="entry name" value="Vaccinia Virus protein VP39"/>
    <property type="match status" value="1"/>
</dbReference>
<dbReference type="CDD" id="cd02440">
    <property type="entry name" value="AdoMet_MTases"/>
    <property type="match status" value="1"/>
</dbReference>
<dbReference type="PANTHER" id="PTHR42912">
    <property type="entry name" value="METHYLTRANSFERASE"/>
    <property type="match status" value="1"/>
</dbReference>
<dbReference type="GO" id="GO:0008757">
    <property type="term" value="F:S-adenosylmethionine-dependent methyltransferase activity"/>
    <property type="evidence" value="ECO:0007669"/>
    <property type="project" value="InterPro"/>
</dbReference>
<dbReference type="Pfam" id="PF08241">
    <property type="entry name" value="Methyltransf_11"/>
    <property type="match status" value="1"/>
</dbReference>
<dbReference type="RefSeq" id="WP_147073514.1">
    <property type="nucleotide sequence ID" value="NZ_BHVU01000419.1"/>
</dbReference>
<keyword evidence="2" id="KW-0808">Transferase</keyword>
<reference evidence="2 3" key="1">
    <citation type="journal article" date="2019" name="Appl. Environ. Microbiol.">
        <title>Co-occurrence of broad and narrow host-range viruses infecting the toxic bloom-forming cyanobacterium Microcystis aeruginosa.</title>
        <authorList>
            <person name="Morimoto D."/>
            <person name="Tominaga K."/>
            <person name="Nishimura Y."/>
            <person name="Yoshida N."/>
            <person name="Kimura S."/>
            <person name="Sako Y."/>
            <person name="Yoshida T."/>
        </authorList>
    </citation>
    <scope>NUCLEOTIDE SEQUENCE [LARGE SCALE GENOMIC DNA]</scope>
    <source>
        <strain evidence="2 3">11-30S32</strain>
    </source>
</reference>
<keyword evidence="2" id="KW-0489">Methyltransferase</keyword>
<name>A0A510PPI8_MICAE</name>
<dbReference type="InterPro" id="IPR013216">
    <property type="entry name" value="Methyltransf_11"/>
</dbReference>
<dbReference type="AlphaFoldDB" id="A0A510PPI8"/>
<dbReference type="SUPFAM" id="SSF53335">
    <property type="entry name" value="S-adenosyl-L-methionine-dependent methyltransferases"/>
    <property type="match status" value="1"/>
</dbReference>
<dbReference type="PANTHER" id="PTHR42912:SF85">
    <property type="entry name" value="METHYLTRANSFERASE TYPE 11"/>
    <property type="match status" value="1"/>
</dbReference>
<accession>A0A510PPI8</accession>
<organism evidence="2 3">
    <name type="scientific">Microcystis aeruginosa 11-30S32</name>
    <dbReference type="NCBI Taxonomy" id="2358142"/>
    <lineage>
        <taxon>Bacteria</taxon>
        <taxon>Bacillati</taxon>
        <taxon>Cyanobacteriota</taxon>
        <taxon>Cyanophyceae</taxon>
        <taxon>Oscillatoriophycideae</taxon>
        <taxon>Chroococcales</taxon>
        <taxon>Microcystaceae</taxon>
        <taxon>Microcystis</taxon>
    </lineage>
</organism>
<dbReference type="EMBL" id="BHVU01000419">
    <property type="protein sequence ID" value="GCA95621.1"/>
    <property type="molecule type" value="Genomic_DNA"/>
</dbReference>